<dbReference type="RefSeq" id="WP_005601484.1">
    <property type="nucleotide sequence ID" value="NZ_GG663520.1"/>
</dbReference>
<dbReference type="GO" id="GO:0000049">
    <property type="term" value="F:tRNA binding"/>
    <property type="evidence" value="ECO:0007669"/>
    <property type="project" value="TreeGrafter"/>
</dbReference>
<dbReference type="Pfam" id="PF03481">
    <property type="entry name" value="Sua5_C"/>
    <property type="match status" value="1"/>
</dbReference>
<dbReference type="GO" id="GO:0006450">
    <property type="term" value="P:regulation of translational fidelity"/>
    <property type="evidence" value="ECO:0007669"/>
    <property type="project" value="TreeGrafter"/>
</dbReference>
<protein>
    <recommendedName>
        <fullName evidence="4 13">Threonylcarbamoyl-AMP synthase</fullName>
        <shortName evidence="13">TC-AMP synthase</shortName>
        <ecNumber evidence="3 13">2.7.7.87</ecNumber>
    </recommendedName>
    <alternativeName>
        <fullName evidence="11 13">L-threonylcarbamoyladenylate synthase</fullName>
    </alternativeName>
</protein>
<dbReference type="FunFam" id="3.40.50.11030:FF:000001">
    <property type="entry name" value="Threonylcarbamoyl-AMP synthase"/>
    <property type="match status" value="1"/>
</dbReference>
<evidence type="ECO:0000256" key="8">
    <source>
        <dbReference type="ARBA" id="ARBA00022695"/>
    </source>
</evidence>
<keyword evidence="10 13" id="KW-0067">ATP-binding</keyword>
<keyword evidence="7 13" id="KW-0819">tRNA processing</keyword>
<evidence type="ECO:0000256" key="4">
    <source>
        <dbReference type="ARBA" id="ARBA00015492"/>
    </source>
</evidence>
<dbReference type="GO" id="GO:0061710">
    <property type="term" value="F:L-threonylcarbamoyladenylate synthase"/>
    <property type="evidence" value="ECO:0007669"/>
    <property type="project" value="UniProtKB-EC"/>
</dbReference>
<gene>
    <name evidence="16" type="ORF">BUTYVIB_00555</name>
</gene>
<dbReference type="eggNOG" id="COG0009">
    <property type="taxonomic scope" value="Bacteria"/>
</dbReference>
<dbReference type="Pfam" id="PF01300">
    <property type="entry name" value="Sua5_yciO_yrdC"/>
    <property type="match status" value="1"/>
</dbReference>
<feature type="binding site" evidence="14">
    <location>
        <position position="198"/>
    </location>
    <ligand>
        <name>ATP</name>
        <dbReference type="ChEBI" id="CHEBI:30616"/>
    </ligand>
</feature>
<dbReference type="GO" id="GO:0008033">
    <property type="term" value="P:tRNA processing"/>
    <property type="evidence" value="ECO:0007669"/>
    <property type="project" value="UniProtKB-KW"/>
</dbReference>
<accession>D4RXK4</accession>
<evidence type="ECO:0000259" key="15">
    <source>
        <dbReference type="PROSITE" id="PS51163"/>
    </source>
</evidence>
<dbReference type="GO" id="GO:0005737">
    <property type="term" value="C:cytoplasm"/>
    <property type="evidence" value="ECO:0007669"/>
    <property type="project" value="UniProtKB-SubCell"/>
</dbReference>
<comment type="function">
    <text evidence="13">Required for the formation of a threonylcarbamoyl group on adenosine at position 37 (t(6)A37) in tRNAs that read codons beginning with adenine.</text>
</comment>
<dbReference type="EC" id="2.7.7.87" evidence="3 13"/>
<organism evidence="16 17">
    <name type="scientific">Eshraghiella crossota DSM 2876</name>
    <dbReference type="NCBI Taxonomy" id="511680"/>
    <lineage>
        <taxon>Bacteria</taxon>
        <taxon>Bacillati</taxon>
        <taxon>Bacillota</taxon>
        <taxon>Clostridia</taxon>
        <taxon>Lachnospirales</taxon>
        <taxon>Lachnospiraceae</taxon>
        <taxon>Eshraghiella</taxon>
    </lineage>
</organism>
<dbReference type="Gene3D" id="3.90.870.10">
    <property type="entry name" value="DHBP synthase"/>
    <property type="match status" value="1"/>
</dbReference>
<keyword evidence="5 13" id="KW-0963">Cytoplasm</keyword>
<feature type="domain" description="YrdC-like" evidence="15">
    <location>
        <begin position="16"/>
        <end position="202"/>
    </location>
</feature>
<dbReference type="AlphaFoldDB" id="D4RXK4"/>
<dbReference type="GO" id="GO:0005524">
    <property type="term" value="F:ATP binding"/>
    <property type="evidence" value="ECO:0007669"/>
    <property type="project" value="UniProtKB-UniRule"/>
</dbReference>
<dbReference type="EMBL" id="ABWN01000019">
    <property type="protein sequence ID" value="EFF69366.1"/>
    <property type="molecule type" value="Genomic_DNA"/>
</dbReference>
<dbReference type="Proteomes" id="UP000006238">
    <property type="component" value="Unassembled WGS sequence"/>
</dbReference>
<evidence type="ECO:0000256" key="2">
    <source>
        <dbReference type="ARBA" id="ARBA00007663"/>
    </source>
</evidence>
<keyword evidence="6 13" id="KW-0808">Transferase</keyword>
<comment type="subcellular location">
    <subcellularLocation>
        <location evidence="1 13">Cytoplasm</location>
    </subcellularLocation>
</comment>
<dbReference type="PANTHER" id="PTHR17490">
    <property type="entry name" value="SUA5"/>
    <property type="match status" value="1"/>
</dbReference>
<evidence type="ECO:0000256" key="3">
    <source>
        <dbReference type="ARBA" id="ARBA00012584"/>
    </source>
</evidence>
<reference evidence="16 17" key="1">
    <citation type="submission" date="2010-02" db="EMBL/GenBank/DDBJ databases">
        <authorList>
            <person name="Weinstock G."/>
            <person name="Sodergren E."/>
            <person name="Clifton S."/>
            <person name="Fulton L."/>
            <person name="Fulton B."/>
            <person name="Courtney L."/>
            <person name="Fronick C."/>
            <person name="Harrison M."/>
            <person name="Strong C."/>
            <person name="Farmer C."/>
            <person name="Delahaunty K."/>
            <person name="Markovic C."/>
            <person name="Hall O."/>
            <person name="Minx P."/>
            <person name="Tomlinson C."/>
            <person name="Mitreva M."/>
            <person name="Nelson J."/>
            <person name="Hou S."/>
            <person name="Wollam A."/>
            <person name="Pepin K.H."/>
            <person name="Johnson M."/>
            <person name="Bhonagiri V."/>
            <person name="Zhang X."/>
            <person name="Suruliraj S."/>
            <person name="Warren W."/>
            <person name="Chinwalla A."/>
            <person name="Mardis E.R."/>
            <person name="Wilson R.K."/>
        </authorList>
    </citation>
    <scope>NUCLEOTIDE SEQUENCE [LARGE SCALE GENOMIC DNA]</scope>
    <source>
        <strain evidence="16 17">DSM 2876</strain>
    </source>
</reference>
<evidence type="ECO:0000313" key="16">
    <source>
        <dbReference type="EMBL" id="EFF69366.1"/>
    </source>
</evidence>
<feature type="binding site" evidence="14">
    <location>
        <position position="124"/>
    </location>
    <ligand>
        <name>L-threonine</name>
        <dbReference type="ChEBI" id="CHEBI:57926"/>
    </ligand>
</feature>
<dbReference type="PANTHER" id="PTHR17490:SF16">
    <property type="entry name" value="THREONYLCARBAMOYL-AMP SYNTHASE"/>
    <property type="match status" value="1"/>
</dbReference>
<dbReference type="SUPFAM" id="SSF55821">
    <property type="entry name" value="YrdC/RibB"/>
    <property type="match status" value="1"/>
</dbReference>
<dbReference type="Gene3D" id="3.40.50.11030">
    <property type="entry name" value="Threonylcarbamoyl-AMP synthase, C-terminal domain"/>
    <property type="match status" value="1"/>
</dbReference>
<evidence type="ECO:0000313" key="17">
    <source>
        <dbReference type="Proteomes" id="UP000006238"/>
    </source>
</evidence>
<dbReference type="STRING" id="45851.BHV86_02920"/>
<comment type="catalytic activity">
    <reaction evidence="12 13">
        <text>L-threonine + hydrogencarbonate + ATP = L-threonylcarbamoyladenylate + diphosphate + H2O</text>
        <dbReference type="Rhea" id="RHEA:36407"/>
        <dbReference type="ChEBI" id="CHEBI:15377"/>
        <dbReference type="ChEBI" id="CHEBI:17544"/>
        <dbReference type="ChEBI" id="CHEBI:30616"/>
        <dbReference type="ChEBI" id="CHEBI:33019"/>
        <dbReference type="ChEBI" id="CHEBI:57926"/>
        <dbReference type="ChEBI" id="CHEBI:73682"/>
        <dbReference type="EC" id="2.7.7.87"/>
    </reaction>
</comment>
<feature type="binding site" evidence="14">
    <location>
        <position position="70"/>
    </location>
    <ligand>
        <name>L-threonine</name>
        <dbReference type="ChEBI" id="CHEBI:57926"/>
    </ligand>
</feature>
<feature type="binding site" evidence="14">
    <location>
        <position position="146"/>
    </location>
    <ligand>
        <name>ATP</name>
        <dbReference type="ChEBI" id="CHEBI:30616"/>
    </ligand>
</feature>
<dbReference type="InterPro" id="IPR005145">
    <property type="entry name" value="Sua5_C"/>
</dbReference>
<comment type="similarity">
    <text evidence="2 13">Belongs to the SUA5 family.</text>
</comment>
<dbReference type="InterPro" id="IPR006070">
    <property type="entry name" value="Sua5-like_dom"/>
</dbReference>
<proteinExistence type="inferred from homology"/>
<feature type="binding site" evidence="14">
    <location>
        <position position="61"/>
    </location>
    <ligand>
        <name>ATP</name>
        <dbReference type="ChEBI" id="CHEBI:30616"/>
    </ligand>
</feature>
<sequence>METIIKKITDNEIENDKIIKTAAEIISRGGLVAFPTETVYGLGGDSFDPAAAEKIYAAKGRPSDNPLIVHISEFDDIYKLSDEVPEIAKVLADKFWPGPLTMIVKKNKSVPVTVTGGLDTVAVRLPSHKVARKLIKESGTFIAAPSANISGRPSPTTAKHVIDDLNGRIDMIIDDGSIEIGLESTIVDLTEDVPVILRPGYVTFEMLEETVGKVRLDKALMTGVKENVKPKAPGMKYRHYAPKAELTIIEGSPEKTVARIEELVKEAERKGQKAGIMLSEENFDKICSDYKLCLGSSSDENEIARNLFACLRKFDDMDIDVIFSEGFSEEGIGQAIMNRLLKAAGHKIIEV</sequence>
<evidence type="ECO:0000256" key="10">
    <source>
        <dbReference type="ARBA" id="ARBA00022840"/>
    </source>
</evidence>
<evidence type="ECO:0000256" key="9">
    <source>
        <dbReference type="ARBA" id="ARBA00022741"/>
    </source>
</evidence>
<comment type="caution">
    <text evidence="16">The sequence shown here is derived from an EMBL/GenBank/DDBJ whole genome shotgun (WGS) entry which is preliminary data.</text>
</comment>
<dbReference type="InterPro" id="IPR010923">
    <property type="entry name" value="T(6)A37_SUA5"/>
</dbReference>
<feature type="binding site" evidence="14">
    <location>
        <position position="144"/>
    </location>
    <ligand>
        <name>ATP</name>
        <dbReference type="ChEBI" id="CHEBI:30616"/>
    </ligand>
</feature>
<evidence type="ECO:0000256" key="12">
    <source>
        <dbReference type="ARBA" id="ARBA00048366"/>
    </source>
</evidence>
<keyword evidence="9 13" id="KW-0547">Nucleotide-binding</keyword>
<feature type="binding site" evidence="14">
    <location>
        <position position="65"/>
    </location>
    <ligand>
        <name>ATP</name>
        <dbReference type="ChEBI" id="CHEBI:30616"/>
    </ligand>
</feature>
<feature type="binding site" evidence="14">
    <location>
        <position position="184"/>
    </location>
    <ligand>
        <name>L-threonine</name>
        <dbReference type="ChEBI" id="CHEBI:57926"/>
    </ligand>
</feature>
<evidence type="ECO:0000256" key="5">
    <source>
        <dbReference type="ARBA" id="ARBA00022490"/>
    </source>
</evidence>
<evidence type="ECO:0000256" key="1">
    <source>
        <dbReference type="ARBA" id="ARBA00004496"/>
    </source>
</evidence>
<evidence type="ECO:0000256" key="14">
    <source>
        <dbReference type="PIRSR" id="PIRSR004930-1"/>
    </source>
</evidence>
<dbReference type="GeneID" id="98919354"/>
<feature type="binding site" evidence="14">
    <location>
        <position position="240"/>
    </location>
    <ligand>
        <name>ATP</name>
        <dbReference type="ChEBI" id="CHEBI:30616"/>
    </ligand>
</feature>
<evidence type="ECO:0000256" key="7">
    <source>
        <dbReference type="ARBA" id="ARBA00022694"/>
    </source>
</evidence>
<dbReference type="PIRSF" id="PIRSF004930">
    <property type="entry name" value="Tln_factor_SUA5"/>
    <property type="match status" value="1"/>
</dbReference>
<dbReference type="InterPro" id="IPR038385">
    <property type="entry name" value="Sua5/YwlC_C"/>
</dbReference>
<dbReference type="HOGENOM" id="CLU_031397_0_0_9"/>
<keyword evidence="8 13" id="KW-0548">Nucleotidyltransferase</keyword>
<dbReference type="InterPro" id="IPR017945">
    <property type="entry name" value="DHBP_synth_RibB-like_a/b_dom"/>
</dbReference>
<dbReference type="GO" id="GO:0003725">
    <property type="term" value="F:double-stranded RNA binding"/>
    <property type="evidence" value="ECO:0007669"/>
    <property type="project" value="UniProtKB-UniRule"/>
</dbReference>
<evidence type="ECO:0000256" key="13">
    <source>
        <dbReference type="PIRNR" id="PIRNR004930"/>
    </source>
</evidence>
<name>D4RXK4_9FIRM</name>
<dbReference type="InterPro" id="IPR050156">
    <property type="entry name" value="TC-AMP_synthase_SUA5"/>
</dbReference>
<evidence type="ECO:0000256" key="11">
    <source>
        <dbReference type="ARBA" id="ARBA00029774"/>
    </source>
</evidence>
<feature type="binding site" evidence="14">
    <location>
        <position position="38"/>
    </location>
    <ligand>
        <name>L-threonine</name>
        <dbReference type="ChEBI" id="CHEBI:57926"/>
    </ligand>
</feature>
<feature type="binding site" evidence="14">
    <location>
        <position position="120"/>
    </location>
    <ligand>
        <name>ATP</name>
        <dbReference type="ChEBI" id="CHEBI:30616"/>
    </ligand>
</feature>
<dbReference type="NCBIfam" id="TIGR00057">
    <property type="entry name" value="L-threonylcarbamoyladenylate synthase"/>
    <property type="match status" value="1"/>
</dbReference>
<dbReference type="FunFam" id="3.90.870.10:FF:000009">
    <property type="entry name" value="Threonylcarbamoyl-AMP synthase, putative"/>
    <property type="match status" value="1"/>
</dbReference>
<evidence type="ECO:0000256" key="6">
    <source>
        <dbReference type="ARBA" id="ARBA00022679"/>
    </source>
</evidence>
<keyword evidence="17" id="KW-1185">Reference proteome</keyword>
<feature type="binding site" evidence="14">
    <location>
        <position position="154"/>
    </location>
    <ligand>
        <name>ATP</name>
        <dbReference type="ChEBI" id="CHEBI:30616"/>
    </ligand>
</feature>
<dbReference type="PROSITE" id="PS51163">
    <property type="entry name" value="YRDC"/>
    <property type="match status" value="1"/>
</dbReference>